<feature type="region of interest" description="Disordered" evidence="3">
    <location>
        <begin position="797"/>
        <end position="833"/>
    </location>
</feature>
<proteinExistence type="predicted"/>
<dbReference type="GO" id="GO:0005096">
    <property type="term" value="F:GTPase activator activity"/>
    <property type="evidence" value="ECO:0007669"/>
    <property type="project" value="UniProtKB-KW"/>
</dbReference>
<keyword evidence="6" id="KW-1185">Reference proteome</keyword>
<feature type="region of interest" description="Disordered" evidence="3">
    <location>
        <begin position="374"/>
        <end position="404"/>
    </location>
</feature>
<dbReference type="PANTHER" id="PTHR10194">
    <property type="entry name" value="RAS GTPASE-ACTIVATING PROTEINS"/>
    <property type="match status" value="1"/>
</dbReference>
<dbReference type="InterPro" id="IPR011993">
    <property type="entry name" value="PH-like_dom_sf"/>
</dbReference>
<keyword evidence="2" id="KW-0597">Phosphoprotein</keyword>
<evidence type="ECO:0000259" key="4">
    <source>
        <dbReference type="PROSITE" id="PS50018"/>
    </source>
</evidence>
<dbReference type="OrthoDB" id="28245at2759"/>
<dbReference type="GO" id="GO:0046580">
    <property type="term" value="P:negative regulation of Ras protein signal transduction"/>
    <property type="evidence" value="ECO:0007669"/>
    <property type="project" value="EnsemblFungi"/>
</dbReference>
<feature type="compositionally biased region" description="Basic and acidic residues" evidence="3">
    <location>
        <begin position="425"/>
        <end position="434"/>
    </location>
</feature>
<dbReference type="PANTHER" id="PTHR10194:SF142">
    <property type="entry name" value="NEUROFIBROMIN"/>
    <property type="match status" value="1"/>
</dbReference>
<dbReference type="SUPFAM" id="SSF48350">
    <property type="entry name" value="GTPase activation domain, GAP"/>
    <property type="match status" value="1"/>
</dbReference>
<evidence type="ECO:0000313" key="6">
    <source>
        <dbReference type="Proteomes" id="UP000000689"/>
    </source>
</evidence>
<keyword evidence="1" id="KW-0343">GTPase activation</keyword>
<name>G0W6A6_NAUDC</name>
<dbReference type="GO" id="GO:0005739">
    <property type="term" value="C:mitochondrion"/>
    <property type="evidence" value="ECO:0007669"/>
    <property type="project" value="EnsemblFungi"/>
</dbReference>
<dbReference type="InterPro" id="IPR039360">
    <property type="entry name" value="Ras_GTPase"/>
</dbReference>
<dbReference type="GO" id="GO:0005789">
    <property type="term" value="C:endoplasmic reticulum membrane"/>
    <property type="evidence" value="ECO:0007669"/>
    <property type="project" value="EnsemblFungi"/>
</dbReference>
<dbReference type="RefSeq" id="XP_003668560.1">
    <property type="nucleotide sequence ID" value="XM_003668512.1"/>
</dbReference>
<dbReference type="EMBL" id="HE580268">
    <property type="protein sequence ID" value="CCD23317.1"/>
    <property type="molecule type" value="Genomic_DNA"/>
</dbReference>
<dbReference type="InterPro" id="IPR008936">
    <property type="entry name" value="Rho_GTPase_activation_prot"/>
</dbReference>
<dbReference type="InterPro" id="IPR001936">
    <property type="entry name" value="RasGAP_dom"/>
</dbReference>
<feature type="region of interest" description="Disordered" evidence="3">
    <location>
        <begin position="425"/>
        <end position="445"/>
    </location>
</feature>
<sequence length="2965" mass="337054">MNRQPSYMVDTLVKHFFNERIFPILPIESGFPSYLEVESEPSYISCRSVIMNIAISKDLNPIAEQTMNLIETILKNESIISQNTTESAIQSILALLRLLSDTMEYFWDYIESHNTEKSKKSKDEHYEKKKNLFSGSIMGYSVGRSGFHQKPPNLLNSELALRLINLCSKLKFNTRTLDVLRDMASNLYGVDSLLSATALVKYQTFLKQKNNPEYARMVDITLSHILRFVAASNPNEFFKYIRANIQDPLTTASKSEFQVVQHFEMLGCAYITIDTLPKFLNIVKLLFRGIKRIIFTCMLLFFSSKSLTFWYMARPNEYVQLFDLLKNDPMKTNVYTKTLTTTVSTLFDQIYSDFDVANILSSLQHHTVLQNSQTTNTVGTATQSDTSSTNSNSNSSILTNDPSLPQVTIPATSLLSNVDSDFLRTADDSTHQPRTDLPAGKKSGLGNTKDTLHLENILELYTYFDDTEILPHTAILRFLITLVVLDTDTFVELNSQHFEYLSDPEKNLKNVLVPEGKDSDINSNIKHITSGLKKLTTLQLSKKKSVKFMTLLIKNLNGAQAVAKILLPDSLRAAISLVSIMASVHLINKEIPSAVFAKRLISLLGSNLELGSPWSVPPNKTLVNCLDRNSVSRNHIRLKFFAAALQFDPDAFLAKLGITDVTLPTLNLEEQIFYTEAFRVFFHLPSTGDLRKEIAYKTSAFFKSLFCSVADILLEAFPYFNDKISDIVSSILDGTILDEFGTRKLFRGSTTSLAASLNSASSYQPSERSVLSPSSYDGDAAQALFFSPSMLSKASISRSSPTSASQDDDTSTSTSSLSSTNHGSSNTPSAIDLPFSHLITPRTRPVGSSAVKNRFPPVTSLLNSEKSVTTDLSPTSNLSASLMTLTNSTPTPTLQPYKLTSKSGRLRRYSEESTHSVSMLETLNLESPVFLTSVESMNARKIMINIFSIFKRMTNYFILPHSRNANQLWISSDFKNIIKPIFVAIVDSDRNLQSTARAFMDVLVNYIKEFSADTSTITVSGYFLICSYTISLFSMGLFDLNLESHKRGVLLDIVQNFLKLRSYLGTVAENTHHMDNVVEAERTTFPLIVGTVGRALFVSLHTDDPVIQKKLRIAFAEFLTVIKFHQKYIGPIDKNWIFNLPFLEAMSKEIPRTAGAVAAQRHIRTNILKHILQPDSILLDSMNALLKKWYHLAHCNTRTPEETANFRSIAGIIASVSGPFLVIQKQQGEQYPYLLEFATELRKEMNYFIGKQCEWLNSPDLLTRENSREILGDELHPLSFKLLFDNLKCHIRALSDIDLTKPEEEYNFILLQQLIAVLRSILKRSDDQKIMVIFSIDVIDVISQLMRIIKGISKSSRKYYRAIIYMTKVIKALEYSENSLALKHHYHLKNKWLKLIISWFKSTISKELDLENLSKPHREVNLRRRDLDLLYIDTAIESSIAIAYLTENLPLEIPVTASEEEGRRSESVIYGNYFNILLKGLEKSMESDKFPPSLAHKMSVLNENIILALSNLSNANIEASLQFSVPMGYSKNRNIKNAFLKVFTNSLSQYPLDKGRFKKSKLFGIDKLLLYTVKFPQLVVAAGKVCPAHELDAYAAVLINGFETRNASHLCVSELIKDEIEHVSRPMDILRRNSCATRALSLLSRTKGNEFLIKALRPVLQKVLENKDFFEVEKLDPNDPEAALQVALFEKYMTDLLASITEALPYFPPEFFYICQTIYTATKKKFPDYAYIAAGSFVFLRLICPALVSPESENIIEISNSDEKRPFISLAKVIQNIANGSDNLIKWPSLANKSEFLKKCSDHIFQFLVETCRTDREINIVVRTDPEPIPFDFDFLHRFLYMKGFEIRKVLLDGLRSLDDCVFFRSTFLLVDKLLGDAGPPEMKYSNEIPPFIREHIDEYPQLYEFMSRHAFKKRPTNDDFLFVHESMSNDGIPIITLMLKKFKTNGIGVEDVAFKFIQIYSRIWITKHCLVLDCTEFSEYELDIKKLNSLLFNILPSFSVQNCIKIFLFNATEVFLRAWLTYCEQGSPYLTMKTPHCFINSNTDGELVKSLGLTGQGLSILQDIRISLKDVTLYNSDTKKPVPIVMKIGNKYLQVLQVTPKLINSKTLGSSFDVKFNQVFRISEISSVHVSSTTGASNEFTVNFVDGASLIFYSQKYLEIVKMFYYAQMRLSNEYGENLYEPIGEIKSTEEDKQIRDNYELIGHLILVILVGLYDDDDIVKNNAYNLMATSRNAFNLNFGANFRGATEIYVPNDTTTFVTMVSKSLAECHPELTPYICKYILNGLETGIILHEHVPQTICAWSYWIPNLYEHIYLLDDEEGPDVISRILRTLIRLTVSEPDFATVYHRQVWSLLGADGRLTAPLVEEIINHALERDSEDRDWKKTLSLLTGLPTVEVACTIVQRLMKLIKSFLPSLRLEALTQSWSELMILVKASSHLFFEAPFLAEMFLPELLFIVSLLIDVGPPEIRSSLHELLMNVCHSLTINEILPEENRRNLDETLTVFSRQKMKFIFGFSQDKGRLLQNFSASSFSSKFTVLDYFTTNIMLVMDYASTTESAQWKTKFKKYLTDAVFQDESFLASRAMMMLGIIGQTYTSEMFCRSLLQETLKTIAQPVVTDELIFLIIAQLFTYSKVVQGLDPSLDLMTEMFWLTTVFIESPHAAIFQGGLIFMTSCLDRLYMNYFNTNNSGKSLISLLINTRGFASPLLKELETMNGIIWNEENFVHILTAYIKRGLTIPFTRNTAISTLHMLFKNTYLEHRICATSNGHLNYLYLLFQVLNAEEFSQVLEEVEYEDEMIDLNDVNKVPKSLLDWLSSGCSSSSIALYQSALLFNGNILDESSKLRTILVIRYLLHRNPRCIFNFYVIISDEIRKAASMEHFSDCGPVAFDIISLLVLQPEFNDLAKYNTRTVNYLKEKGLYKINITEIAEHNFNDLMMGLREDPELLLERKRLTVMILSRMACHV</sequence>
<dbReference type="Pfam" id="PF00616">
    <property type="entry name" value="RasGAP"/>
    <property type="match status" value="1"/>
</dbReference>
<dbReference type="InterPro" id="IPR023152">
    <property type="entry name" value="RasGAP_CS"/>
</dbReference>
<evidence type="ECO:0000256" key="2">
    <source>
        <dbReference type="ARBA" id="ARBA00022553"/>
    </source>
</evidence>
<protein>
    <recommendedName>
        <fullName evidence="4">Ras-GAP domain-containing protein</fullName>
    </recommendedName>
</protein>
<dbReference type="PROSITE" id="PS00509">
    <property type="entry name" value="RAS_GTPASE_ACTIV_1"/>
    <property type="match status" value="1"/>
</dbReference>
<feature type="compositionally biased region" description="Low complexity" evidence="3">
    <location>
        <begin position="797"/>
        <end position="825"/>
    </location>
</feature>
<dbReference type="InterPro" id="IPR036865">
    <property type="entry name" value="CRAL-TRIO_dom_sf"/>
</dbReference>
<evidence type="ECO:0000256" key="1">
    <source>
        <dbReference type="ARBA" id="ARBA00022468"/>
    </source>
</evidence>
<dbReference type="SMART" id="SM00323">
    <property type="entry name" value="RasGAP"/>
    <property type="match status" value="1"/>
</dbReference>
<dbReference type="Gene3D" id="1.10.506.10">
    <property type="entry name" value="GTPase Activation - p120gap, domain 1"/>
    <property type="match status" value="1"/>
</dbReference>
<dbReference type="OMA" id="SWSELMI"/>
<evidence type="ECO:0000256" key="3">
    <source>
        <dbReference type="SAM" id="MobiDB-lite"/>
    </source>
</evidence>
<feature type="compositionally biased region" description="Low complexity" evidence="3">
    <location>
        <begin position="382"/>
        <end position="400"/>
    </location>
</feature>
<dbReference type="GeneID" id="11496233"/>
<dbReference type="CDD" id="cd05392">
    <property type="entry name" value="RasGAP_Neurofibromin_like"/>
    <property type="match status" value="1"/>
</dbReference>
<dbReference type="Gene3D" id="2.30.29.30">
    <property type="entry name" value="Pleckstrin-homology domain (PH domain)/Phosphotyrosine-binding domain (PTB)"/>
    <property type="match status" value="1"/>
</dbReference>
<gene>
    <name evidence="5" type="primary">NDAI0B02820</name>
    <name evidence="5" type="ordered locus">NDAI_0B02820</name>
</gene>
<dbReference type="PROSITE" id="PS50018">
    <property type="entry name" value="RAS_GTPASE_ACTIV_2"/>
    <property type="match status" value="1"/>
</dbReference>
<dbReference type="Proteomes" id="UP000000689">
    <property type="component" value="Chromosome 2"/>
</dbReference>
<evidence type="ECO:0000313" key="5">
    <source>
        <dbReference type="EMBL" id="CCD23317.1"/>
    </source>
</evidence>
<dbReference type="STRING" id="1071378.G0W6A6"/>
<dbReference type="HOGENOM" id="CLU_000439_0_0_1"/>
<dbReference type="KEGG" id="ndi:NDAI_0B02820"/>
<feature type="domain" description="Ras-GAP" evidence="4">
    <location>
        <begin position="1590"/>
        <end position="1779"/>
    </location>
</feature>
<dbReference type="GO" id="GO:0007193">
    <property type="term" value="P:adenylate cyclase-inhibiting G protein-coupled receptor signaling pathway"/>
    <property type="evidence" value="ECO:0007669"/>
    <property type="project" value="EnsemblFungi"/>
</dbReference>
<dbReference type="Gene3D" id="3.40.525.10">
    <property type="entry name" value="CRAL-TRIO lipid binding domain"/>
    <property type="match status" value="1"/>
</dbReference>
<accession>G0W6A6</accession>
<reference evidence="5 6" key="1">
    <citation type="journal article" date="2011" name="Proc. Natl. Acad. Sci. U.S.A.">
        <title>Evolutionary erosion of yeast sex chromosomes by mating-type switching accidents.</title>
        <authorList>
            <person name="Gordon J.L."/>
            <person name="Armisen D."/>
            <person name="Proux-Wera E."/>
            <person name="Oheigeartaigh S.S."/>
            <person name="Byrne K.P."/>
            <person name="Wolfe K.H."/>
        </authorList>
    </citation>
    <scope>NUCLEOTIDE SEQUENCE [LARGE SCALE GENOMIC DNA]</scope>
    <source>
        <strain evidence="6">ATCC 10597 / BCRC 20456 / CBS 421 / NBRC 0211 / NRRL Y-12639</strain>
    </source>
</reference>
<dbReference type="eggNOG" id="KOG1826">
    <property type="taxonomic scope" value="Eukaryota"/>
</dbReference>
<organism evidence="5 6">
    <name type="scientific">Naumovozyma dairenensis (strain ATCC 10597 / BCRC 20456 / CBS 421 / NBRC 0211 / NRRL Y-12639)</name>
    <name type="common">Saccharomyces dairenensis</name>
    <dbReference type="NCBI Taxonomy" id="1071378"/>
    <lineage>
        <taxon>Eukaryota</taxon>
        <taxon>Fungi</taxon>
        <taxon>Dikarya</taxon>
        <taxon>Ascomycota</taxon>
        <taxon>Saccharomycotina</taxon>
        <taxon>Saccharomycetes</taxon>
        <taxon>Saccharomycetales</taxon>
        <taxon>Saccharomycetaceae</taxon>
        <taxon>Naumovozyma</taxon>
    </lineage>
</organism>